<comment type="subcellular location">
    <subcellularLocation>
        <location evidence="1">Endomembrane system</location>
    </subcellularLocation>
</comment>
<dbReference type="Proteomes" id="UP001152320">
    <property type="component" value="Chromosome 8"/>
</dbReference>
<keyword evidence="4" id="KW-0472">Membrane</keyword>
<dbReference type="OrthoDB" id="5839090at2759"/>
<dbReference type="GO" id="GO:0012505">
    <property type="term" value="C:endomembrane system"/>
    <property type="evidence" value="ECO:0007669"/>
    <property type="project" value="UniProtKB-SubCell"/>
</dbReference>
<dbReference type="CDD" id="cd06602">
    <property type="entry name" value="GH31_MGAM_SI_GAA"/>
    <property type="match status" value="1"/>
</dbReference>
<dbReference type="Pfam" id="PF00088">
    <property type="entry name" value="Trefoil"/>
    <property type="match status" value="1"/>
</dbReference>
<dbReference type="EMBL" id="JAIZAY010000008">
    <property type="protein sequence ID" value="KAJ8037204.1"/>
    <property type="molecule type" value="Genomic_DNA"/>
</dbReference>
<dbReference type="InterPro" id="IPR017853">
    <property type="entry name" value="GH"/>
</dbReference>
<dbReference type="PANTHER" id="PTHR22762:SF131">
    <property type="entry name" value="GLYCOSIDE HYDROLASE FAMILY 31 N-TERMINAL DOMAIN-CONTAINING PROTEIN"/>
    <property type="match status" value="1"/>
</dbReference>
<dbReference type="Pfam" id="PF01055">
    <property type="entry name" value="Glyco_hydro_31_2nd"/>
    <property type="match status" value="1"/>
</dbReference>
<dbReference type="GO" id="GO:0004558">
    <property type="term" value="F:alpha-1,4-glucosidase activity"/>
    <property type="evidence" value="ECO:0007669"/>
    <property type="project" value="TreeGrafter"/>
</dbReference>
<dbReference type="Gene3D" id="2.60.40.1760">
    <property type="entry name" value="glycosyl hydrolase (family 31)"/>
    <property type="match status" value="1"/>
</dbReference>
<protein>
    <submittedName>
        <fullName evidence="12">Lysosomal alpha-glucosidase</fullName>
    </submittedName>
</protein>
<evidence type="ECO:0000313" key="13">
    <source>
        <dbReference type="Proteomes" id="UP001152320"/>
    </source>
</evidence>
<dbReference type="FunFam" id="3.20.20.80:FF:000016">
    <property type="entry name" value="Maltase-glucoamylase, intestinal"/>
    <property type="match status" value="1"/>
</dbReference>
<evidence type="ECO:0000313" key="12">
    <source>
        <dbReference type="EMBL" id="KAJ8037204.1"/>
    </source>
</evidence>
<dbReference type="InterPro" id="IPR000322">
    <property type="entry name" value="Glyco_hydro_31_TIM"/>
</dbReference>
<dbReference type="PROSITE" id="PS00129">
    <property type="entry name" value="GLYCOSYL_HYDROL_F31_1"/>
    <property type="match status" value="1"/>
</dbReference>
<evidence type="ECO:0000256" key="7">
    <source>
        <dbReference type="ARBA" id="ARBA00023295"/>
    </source>
</evidence>
<dbReference type="Gene3D" id="2.60.40.1180">
    <property type="entry name" value="Golgi alpha-mannosidase II"/>
    <property type="match status" value="2"/>
</dbReference>
<sequence>MDIITHLYLLMVLFGCCVAKECSMSDVYRFDCYPENGPTQEKCEARGCCWDVKSKTVRDIGIPSCFYPTDYEQYKVIGPVDTEFGCTANLTRSSPSYYPKTIQNLKLDIYYETKTRLRFKIYDPSNDRYQVPLKTPIVTTKAKQTDYRVLFPSYGFGFGVTRTSTDLPIFNTSVNRGGFLFNDQFIQISSILASNYIFGFGEHRGNLLRSDNWSRFVFWNRDFPPHTDDNLYGSHPFYLGLEPTHGNAHGVFLLNSNAMEVILQPAPAITFRTIGGILDFYIFLGPKPADVIQQYLEVVGYPYLPPYWGLGFHLCRWGYGSANRTQEIVNRMRAAKIPQDTQWNDIDYMSSHEDFTTDPKSYSNLPDVVADLHNHKQHYIPMIDVQWNDIEYSIGRKDFTLSTTTFATLPLVIKNLHDHGQHYIPIIDPAISSDQPPGTYPPYDDGVKQDVFIKDANGKILIGQVWPGKTAFPDFFKPSTSDWWNTQLGSFHDKIVFDGVWLDMNEPSNFVDGSYSGCPSNSTLDNPPYVPHVDNCKLSAKTICASARQYISSHYNVHNLYGLSEVIITNKVISQLRKKRPFIISRSTFPSSGKYGGHWLGDNYSQWPDMHYSIIGILNFNMFGVPLVGADICGFNDNTNEELCVRWHQLGAFYPFSRNHNSLTCGPKLCIDQDPAAWSSHAQDIIREALTTRYLLLPYLYTLFVEAHHNGTTVARPLFFEYEIFLSLHWFPNDPNTYPVDRQFLWGSSLLISPVLDPGVDTVTAILPAGIWYDFYNGSLILMAQTGNITLDAPLEKINLHIHEGSILPLQEPNTTTYVSRGNGFELRAAISPKTGSAKGALYYDDGDSIGSFENGEYIFLNFALTGSNTLISTVVHNGYKDAVNMVLNKVSIYGVHTGPSSAAVNGKSASYSYRADLKTLLIDGFAALMNDTILVKWT</sequence>
<dbReference type="InterPro" id="IPR011013">
    <property type="entry name" value="Gal_mutarotase_sf_dom"/>
</dbReference>
<dbReference type="GO" id="GO:0030246">
    <property type="term" value="F:carbohydrate binding"/>
    <property type="evidence" value="ECO:0007669"/>
    <property type="project" value="InterPro"/>
</dbReference>
<keyword evidence="5" id="KW-1015">Disulfide bond</keyword>
<dbReference type="Pfam" id="PF13802">
    <property type="entry name" value="Gal_mutarotas_2"/>
    <property type="match status" value="1"/>
</dbReference>
<dbReference type="CDD" id="cd00111">
    <property type="entry name" value="Trefoil"/>
    <property type="match status" value="1"/>
</dbReference>
<accession>A0A9Q1C330</accession>
<dbReference type="SUPFAM" id="SSF51011">
    <property type="entry name" value="Glycosyl hydrolase domain"/>
    <property type="match status" value="1"/>
</dbReference>
<evidence type="ECO:0000256" key="3">
    <source>
        <dbReference type="ARBA" id="ARBA00022801"/>
    </source>
</evidence>
<feature type="signal peptide" evidence="10">
    <location>
        <begin position="1"/>
        <end position="19"/>
    </location>
</feature>
<comment type="caution">
    <text evidence="12">The sequence shown here is derived from an EMBL/GenBank/DDBJ whole genome shotgun (WGS) entry which is preliminary data.</text>
</comment>
<dbReference type="InterPro" id="IPR017957">
    <property type="entry name" value="P_trefoil_CS"/>
</dbReference>
<dbReference type="InterPro" id="IPR048395">
    <property type="entry name" value="Glyco_hydro_31_C"/>
</dbReference>
<dbReference type="Gene3D" id="4.10.110.10">
    <property type="entry name" value="Spasmolytic Protein, domain 1"/>
    <property type="match status" value="1"/>
</dbReference>
<dbReference type="Pfam" id="PF21365">
    <property type="entry name" value="Glyco_hydro_31_3rd"/>
    <property type="match status" value="1"/>
</dbReference>
<dbReference type="InterPro" id="IPR044913">
    <property type="entry name" value="P_trefoil_dom_sf"/>
</dbReference>
<proteinExistence type="inferred from homology"/>
<evidence type="ECO:0000256" key="6">
    <source>
        <dbReference type="ARBA" id="ARBA00023180"/>
    </source>
</evidence>
<evidence type="ECO:0000259" key="11">
    <source>
        <dbReference type="PROSITE" id="PS51448"/>
    </source>
</evidence>
<keyword evidence="13" id="KW-1185">Reference proteome</keyword>
<organism evidence="12 13">
    <name type="scientific">Holothuria leucospilota</name>
    <name type="common">Black long sea cucumber</name>
    <name type="synonym">Mertensiothuria leucospilota</name>
    <dbReference type="NCBI Taxonomy" id="206669"/>
    <lineage>
        <taxon>Eukaryota</taxon>
        <taxon>Metazoa</taxon>
        <taxon>Echinodermata</taxon>
        <taxon>Eleutherozoa</taxon>
        <taxon>Echinozoa</taxon>
        <taxon>Holothuroidea</taxon>
        <taxon>Aspidochirotacea</taxon>
        <taxon>Aspidochirotida</taxon>
        <taxon>Holothuriidae</taxon>
        <taxon>Holothuria</taxon>
    </lineage>
</organism>
<dbReference type="PROSITE" id="PS51448">
    <property type="entry name" value="P_TREFOIL_2"/>
    <property type="match status" value="1"/>
</dbReference>
<evidence type="ECO:0000256" key="10">
    <source>
        <dbReference type="SAM" id="SignalP"/>
    </source>
</evidence>
<dbReference type="SUPFAM" id="SSF74650">
    <property type="entry name" value="Galactose mutarotase-like"/>
    <property type="match status" value="1"/>
</dbReference>
<dbReference type="CDD" id="cd14752">
    <property type="entry name" value="GH31_N"/>
    <property type="match status" value="1"/>
</dbReference>
<dbReference type="PANTHER" id="PTHR22762">
    <property type="entry name" value="ALPHA-GLUCOSIDASE"/>
    <property type="match status" value="1"/>
</dbReference>
<feature type="chain" id="PRO_5040390203" evidence="10">
    <location>
        <begin position="20"/>
        <end position="939"/>
    </location>
</feature>
<feature type="domain" description="P-type" evidence="11">
    <location>
        <begin position="20"/>
        <end position="69"/>
    </location>
</feature>
<evidence type="ECO:0000256" key="1">
    <source>
        <dbReference type="ARBA" id="ARBA00004308"/>
    </source>
</evidence>
<dbReference type="InterPro" id="IPR030458">
    <property type="entry name" value="Glyco_hydro_31_AS"/>
</dbReference>
<dbReference type="Gene3D" id="3.20.20.80">
    <property type="entry name" value="Glycosidases"/>
    <property type="match status" value="2"/>
</dbReference>
<keyword evidence="10" id="KW-0732">Signal</keyword>
<dbReference type="PROSITE" id="PS00707">
    <property type="entry name" value="GLYCOSYL_HYDROL_F31_2"/>
    <property type="match status" value="1"/>
</dbReference>
<name>A0A9Q1C330_HOLLE</name>
<dbReference type="InterPro" id="IPR000519">
    <property type="entry name" value="P_trefoil_dom"/>
</dbReference>
<gene>
    <name evidence="12" type="ORF">HOLleu_17962</name>
</gene>
<reference evidence="12" key="1">
    <citation type="submission" date="2021-10" db="EMBL/GenBank/DDBJ databases">
        <title>Tropical sea cucumber genome reveals ecological adaptation and Cuvierian tubules defense mechanism.</title>
        <authorList>
            <person name="Chen T."/>
        </authorList>
    </citation>
    <scope>NUCLEOTIDE SEQUENCE</scope>
    <source>
        <strain evidence="12">Nanhai2018</strain>
        <tissue evidence="12">Muscle</tissue>
    </source>
</reference>
<evidence type="ECO:0000256" key="8">
    <source>
        <dbReference type="PROSITE-ProRule" id="PRU00779"/>
    </source>
</evidence>
<dbReference type="InterPro" id="IPR025887">
    <property type="entry name" value="Glyco_hydro_31_N_dom"/>
</dbReference>
<dbReference type="SMART" id="SM00018">
    <property type="entry name" value="PD"/>
    <property type="match status" value="1"/>
</dbReference>
<comment type="similarity">
    <text evidence="2 9">Belongs to the glycosyl hydrolase 31 family.</text>
</comment>
<dbReference type="AlphaFoldDB" id="A0A9Q1C330"/>
<keyword evidence="3 9" id="KW-0378">Hydrolase</keyword>
<evidence type="ECO:0000256" key="4">
    <source>
        <dbReference type="ARBA" id="ARBA00023136"/>
    </source>
</evidence>
<dbReference type="GO" id="GO:0005975">
    <property type="term" value="P:carbohydrate metabolic process"/>
    <property type="evidence" value="ECO:0007669"/>
    <property type="project" value="InterPro"/>
</dbReference>
<dbReference type="InterPro" id="IPR013780">
    <property type="entry name" value="Glyco_hydro_b"/>
</dbReference>
<keyword evidence="7 9" id="KW-0326">Glycosidase</keyword>
<evidence type="ECO:0000256" key="9">
    <source>
        <dbReference type="RuleBase" id="RU361185"/>
    </source>
</evidence>
<keyword evidence="6" id="KW-0325">Glycoprotein</keyword>
<evidence type="ECO:0000256" key="2">
    <source>
        <dbReference type="ARBA" id="ARBA00007806"/>
    </source>
</evidence>
<comment type="caution">
    <text evidence="8">Lacks conserved residue(s) required for the propagation of feature annotation.</text>
</comment>
<dbReference type="SUPFAM" id="SSF51445">
    <property type="entry name" value="(Trans)glycosidases"/>
    <property type="match status" value="2"/>
</dbReference>
<evidence type="ECO:0000256" key="5">
    <source>
        <dbReference type="ARBA" id="ARBA00023157"/>
    </source>
</evidence>
<dbReference type="InterPro" id="IPR030459">
    <property type="entry name" value="Glyco_hydro_31_CS"/>
</dbReference>
<dbReference type="PROSITE" id="PS00025">
    <property type="entry name" value="P_TREFOIL_1"/>
    <property type="match status" value="1"/>
</dbReference>